<evidence type="ECO:0000313" key="3">
    <source>
        <dbReference type="Proteomes" id="UP000215199"/>
    </source>
</evidence>
<feature type="compositionally biased region" description="Acidic residues" evidence="1">
    <location>
        <begin position="258"/>
        <end position="271"/>
    </location>
</feature>
<sequence length="589" mass="61238">MTAHIAPAAAPTAVFPAPPGWLSMSAAFGDEVPAIADRDDLVVTVAPGAGHGAPACFFPDLATIEVDGVHLAPGVDPATVAPHRIGDRKRYRTLWGLLTHECGHAAHSRWRAPEDAPPGAVAAAELLEESRMEAQQLRRRPADRYWLRGSATNLILADTDAKALTMSKPSAARTAALLLARVDGGVLNARETATVASTVEGILGADTLDILRAIWREAHRTADDDAHTMIELGRRWCEAIGTDPDDADPTSTTSGDGEPGDADPGDADPGDAEPSPLATAVTDAVGTIAATVSTETAPTDPITERLEAAARDEAAREAAAHIARAVFSGGGSRTGSTATLGTRAPSGAERAAAQHLARTLDTAGVRERAETKTTSVIPPGRLRVRGAVAASAQRAAGTIPTAEPFIRTNRTTVPTPPLRLGIACDVSSSMKAFAGPVASAAWILAHAAHNTRVPATTATVIFGRYVRPITHPGSPPRAVTEFAANDGVEAIDKAINALDGALNLSHADAARLLVIVTDTYIVDETYRRNAQKHLARLRATGCAVLWLTPEGAAPEPDLVGSDIVHTLTDPTTTAREIGRAATAALRATH</sequence>
<dbReference type="InterPro" id="IPR036465">
    <property type="entry name" value="vWFA_dom_sf"/>
</dbReference>
<dbReference type="InterPro" id="IPR008912">
    <property type="entry name" value="Uncharacterised_CoxE"/>
</dbReference>
<protein>
    <recommendedName>
        <fullName evidence="4">VWA domain-containing protein</fullName>
    </recommendedName>
</protein>
<reference evidence="3" key="1">
    <citation type="submission" date="2017-07" db="EMBL/GenBank/DDBJ databases">
        <title>Comparative genome mining reveals phylogenetic distribution patterns of secondary metabolites in Amycolatopsis.</title>
        <authorList>
            <person name="Adamek M."/>
            <person name="Alanjary M."/>
            <person name="Sales-Ortells H."/>
            <person name="Goodfellow M."/>
            <person name="Bull A.T."/>
            <person name="Kalinowski J."/>
            <person name="Ziemert N."/>
        </authorList>
    </citation>
    <scope>NUCLEOTIDE SEQUENCE [LARGE SCALE GENOMIC DNA]</scope>
    <source>
        <strain evidence="3">H5</strain>
    </source>
</reference>
<name>A0A229SKU5_9PSEU</name>
<dbReference type="Pfam" id="PF05762">
    <property type="entry name" value="VWA_CoxE"/>
    <property type="match status" value="1"/>
</dbReference>
<keyword evidence="3" id="KW-1185">Reference proteome</keyword>
<dbReference type="SUPFAM" id="SSF53300">
    <property type="entry name" value="vWA-like"/>
    <property type="match status" value="1"/>
</dbReference>
<organism evidence="2 3">
    <name type="scientific">Amycolatopsis vastitatis</name>
    <dbReference type="NCBI Taxonomy" id="1905142"/>
    <lineage>
        <taxon>Bacteria</taxon>
        <taxon>Bacillati</taxon>
        <taxon>Actinomycetota</taxon>
        <taxon>Actinomycetes</taxon>
        <taxon>Pseudonocardiales</taxon>
        <taxon>Pseudonocardiaceae</taxon>
        <taxon>Amycolatopsis</taxon>
    </lineage>
</organism>
<dbReference type="EMBL" id="NMUL01000079">
    <property type="protein sequence ID" value="OXM59562.1"/>
    <property type="molecule type" value="Genomic_DNA"/>
</dbReference>
<dbReference type="Proteomes" id="UP000215199">
    <property type="component" value="Unassembled WGS sequence"/>
</dbReference>
<dbReference type="AlphaFoldDB" id="A0A229SKU5"/>
<dbReference type="OrthoDB" id="4025922at2"/>
<dbReference type="RefSeq" id="WP_093954106.1">
    <property type="nucleotide sequence ID" value="NZ_NMUL01000079.1"/>
</dbReference>
<evidence type="ECO:0000313" key="2">
    <source>
        <dbReference type="EMBL" id="OXM59562.1"/>
    </source>
</evidence>
<comment type="caution">
    <text evidence="2">The sequence shown here is derived from an EMBL/GenBank/DDBJ whole genome shotgun (WGS) entry which is preliminary data.</text>
</comment>
<accession>A0A229SKU5</accession>
<feature type="region of interest" description="Disordered" evidence="1">
    <location>
        <begin position="239"/>
        <end position="277"/>
    </location>
</feature>
<gene>
    <name evidence="2" type="ORF">CF165_47015</name>
</gene>
<proteinExistence type="predicted"/>
<evidence type="ECO:0000256" key="1">
    <source>
        <dbReference type="SAM" id="MobiDB-lite"/>
    </source>
</evidence>
<evidence type="ECO:0008006" key="4">
    <source>
        <dbReference type="Google" id="ProtNLM"/>
    </source>
</evidence>